<sequence length="442" mass="47937">MSDRKIADTPAHFMREYGPRLQANGWPVLPILPPDAHIRTAPWPSGKQIDEARFREVQAARGKAPGKWTDTGWWTYGGWQDIGLPAASLVAYWCEDWPPHSVGCAMGFQLSDGSTVVALDNDVRHAGAADAIDALLVRMLGRTPVRVGAPPKRTRFYRVRDALPKGEIATTGYAMPGDDPHQKAHRLEVLGKGRQSVLFGVHPGTGRPYSWPESDVLGIQPVGLPLIGSDQLMAAIDAADAILREHGGAEKSKSRLHGNPERDAPRRPRAEYLAKDPHELKAALVSIKNDDFPRADWVGMAHAIKGALGDTGEAREIWLDWSLSAPKSSGDPAASLRVWDGIRDAEIRSGAGTIYWLAKSTGWRPSRIGKPCTPDFALPVATLAEAAGTVRNVIAGFVGEVEDFLARRSAWIAAGMPADGRTDARDDFVAADVQLDDSEVWA</sequence>
<evidence type="ECO:0000313" key="4">
    <source>
        <dbReference type="EMBL" id="NFV81298.1"/>
    </source>
</evidence>
<protein>
    <recommendedName>
        <fullName evidence="6">DNA primase/polymerase bifunctional N-terminal domain-containing protein</fullName>
    </recommendedName>
</protein>
<proteinExistence type="predicted"/>
<gene>
    <name evidence="4" type="ORF">G4223_14360</name>
</gene>
<dbReference type="EMBL" id="JAAIYP010000039">
    <property type="protein sequence ID" value="NFV81298.1"/>
    <property type="molecule type" value="Genomic_DNA"/>
</dbReference>
<dbReference type="RefSeq" id="WP_163681156.1">
    <property type="nucleotide sequence ID" value="NZ_JAAIYP010000039.1"/>
</dbReference>
<feature type="domain" description="DNA primase/polymerase bifunctional N-terminal" evidence="3">
    <location>
        <begin position="23"/>
        <end position="215"/>
    </location>
</feature>
<evidence type="ECO:0000256" key="1">
    <source>
        <dbReference type="SAM" id="MobiDB-lite"/>
    </source>
</evidence>
<reference evidence="4 5" key="1">
    <citation type="submission" date="2020-02" db="EMBL/GenBank/DDBJ databases">
        <authorList>
            <person name="Dziuba M."/>
            <person name="Kuznetsov B."/>
            <person name="Mardanov A."/>
            <person name="Ravin N."/>
            <person name="Grouzdev D."/>
        </authorList>
    </citation>
    <scope>NUCLEOTIDE SEQUENCE [LARGE SCALE GENOMIC DNA]</scope>
    <source>
        <strain evidence="4 5">SpK</strain>
    </source>
</reference>
<dbReference type="InterPro" id="IPR014819">
    <property type="entry name" value="PriCT_2"/>
</dbReference>
<accession>A0A7C9QV14</accession>
<comment type="caution">
    <text evidence="4">The sequence shown here is derived from an EMBL/GenBank/DDBJ whole genome shotgun (WGS) entry which is preliminary data.</text>
</comment>
<name>A0A7C9QV14_9PROT</name>
<evidence type="ECO:0008006" key="6">
    <source>
        <dbReference type="Google" id="ProtNLM"/>
    </source>
</evidence>
<dbReference type="AlphaFoldDB" id="A0A7C9QV14"/>
<evidence type="ECO:0000259" key="3">
    <source>
        <dbReference type="Pfam" id="PF09250"/>
    </source>
</evidence>
<evidence type="ECO:0000313" key="5">
    <source>
        <dbReference type="Proteomes" id="UP000480684"/>
    </source>
</evidence>
<keyword evidence="5" id="KW-1185">Reference proteome</keyword>
<dbReference type="GO" id="GO:0016817">
    <property type="term" value="F:hydrolase activity, acting on acid anhydrides"/>
    <property type="evidence" value="ECO:0007669"/>
    <property type="project" value="InterPro"/>
</dbReference>
<dbReference type="InterPro" id="IPR015330">
    <property type="entry name" value="DNA_primase/pol_bifunc_N"/>
</dbReference>
<dbReference type="Proteomes" id="UP000480684">
    <property type="component" value="Unassembled WGS sequence"/>
</dbReference>
<dbReference type="Pfam" id="PF09250">
    <property type="entry name" value="Prim-Pol"/>
    <property type="match status" value="1"/>
</dbReference>
<organism evidence="4 5">
    <name type="scientific">Magnetospirillum aberrantis SpK</name>
    <dbReference type="NCBI Taxonomy" id="908842"/>
    <lineage>
        <taxon>Bacteria</taxon>
        <taxon>Pseudomonadati</taxon>
        <taxon>Pseudomonadota</taxon>
        <taxon>Alphaproteobacteria</taxon>
        <taxon>Rhodospirillales</taxon>
        <taxon>Rhodospirillaceae</taxon>
        <taxon>Magnetospirillum</taxon>
    </lineage>
</organism>
<dbReference type="Pfam" id="PF08707">
    <property type="entry name" value="PriCT_2"/>
    <property type="match status" value="1"/>
</dbReference>
<evidence type="ECO:0000259" key="2">
    <source>
        <dbReference type="Pfam" id="PF08707"/>
    </source>
</evidence>
<feature type="region of interest" description="Disordered" evidence="1">
    <location>
        <begin position="247"/>
        <end position="267"/>
    </location>
</feature>
<feature type="domain" description="Primase C-terminal 2" evidence="2">
    <location>
        <begin position="281"/>
        <end position="358"/>
    </location>
</feature>